<evidence type="ECO:0000259" key="1">
    <source>
        <dbReference type="Pfam" id="PF12728"/>
    </source>
</evidence>
<dbReference type="PANTHER" id="PTHR34585">
    <property type="match status" value="1"/>
</dbReference>
<evidence type="ECO:0000313" key="2">
    <source>
        <dbReference type="EMBL" id="RHF81688.1"/>
    </source>
</evidence>
<feature type="domain" description="Helix-turn-helix" evidence="1">
    <location>
        <begin position="40"/>
        <end position="84"/>
    </location>
</feature>
<evidence type="ECO:0000313" key="4">
    <source>
        <dbReference type="Proteomes" id="UP000283485"/>
    </source>
</evidence>
<organism evidence="2 4">
    <name type="scientific">Phocaeicola plebeius</name>
    <dbReference type="NCBI Taxonomy" id="310297"/>
    <lineage>
        <taxon>Bacteria</taxon>
        <taxon>Pseudomonadati</taxon>
        <taxon>Bacteroidota</taxon>
        <taxon>Bacteroidia</taxon>
        <taxon>Bacteroidales</taxon>
        <taxon>Bacteroidaceae</taxon>
        <taxon>Phocaeicola</taxon>
    </lineage>
</organism>
<dbReference type="InterPro" id="IPR041657">
    <property type="entry name" value="HTH_17"/>
</dbReference>
<keyword evidence="2" id="KW-0238">DNA-binding</keyword>
<name>A0A414QLN5_9BACT</name>
<evidence type="ECO:0000313" key="3">
    <source>
        <dbReference type="EMBL" id="RHF82397.1"/>
    </source>
</evidence>
<dbReference type="EMBL" id="QRHQ01000093">
    <property type="protein sequence ID" value="RHF81688.1"/>
    <property type="molecule type" value="Genomic_DNA"/>
</dbReference>
<protein>
    <submittedName>
        <fullName evidence="2">DNA-binding protein</fullName>
    </submittedName>
</protein>
<dbReference type="PANTHER" id="PTHR34585:SF22">
    <property type="entry name" value="HELIX-TURN-HELIX DOMAIN-CONTAINING PROTEIN"/>
    <property type="match status" value="1"/>
</dbReference>
<dbReference type="Pfam" id="PF12728">
    <property type="entry name" value="HTH_17"/>
    <property type="match status" value="1"/>
</dbReference>
<proteinExistence type="predicted"/>
<comment type="caution">
    <text evidence="2">The sequence shown here is derived from an EMBL/GenBank/DDBJ whole genome shotgun (WGS) entry which is preliminary data.</text>
</comment>
<sequence>MGFIVFEEEAFNYLDAQLENFVKRMDRIRERSEDKTMNKWLDTQDVCQTLNICPRTVQTLRDNGTLAYTQISHKTCYKPEDVMAIVAVVEDRKKDMRFRKRTG</sequence>
<dbReference type="AlphaFoldDB" id="A0A414QLN5"/>
<accession>A0A414QLN5</accession>
<gene>
    <name evidence="3" type="ORF">DW653_16715</name>
    <name evidence="2" type="ORF">DW653_16815</name>
</gene>
<dbReference type="Proteomes" id="UP000283485">
    <property type="component" value="Unassembled WGS sequence"/>
</dbReference>
<dbReference type="RefSeq" id="WP_118212278.1">
    <property type="nucleotide sequence ID" value="NZ_QRHQ01000080.1"/>
</dbReference>
<reference evidence="2 4" key="1">
    <citation type="submission" date="2018-08" db="EMBL/GenBank/DDBJ databases">
        <title>A genome reference for cultivated species of the human gut microbiota.</title>
        <authorList>
            <person name="Zou Y."/>
            <person name="Xue W."/>
            <person name="Luo G."/>
        </authorList>
    </citation>
    <scope>NUCLEOTIDE SEQUENCE [LARGE SCALE GENOMIC DNA]</scope>
    <source>
        <strain evidence="2 4">AM23-23</strain>
    </source>
</reference>
<dbReference type="GO" id="GO:0003677">
    <property type="term" value="F:DNA binding"/>
    <property type="evidence" value="ECO:0007669"/>
    <property type="project" value="UniProtKB-KW"/>
</dbReference>
<dbReference type="EMBL" id="QRHQ01000080">
    <property type="protein sequence ID" value="RHF82397.1"/>
    <property type="molecule type" value="Genomic_DNA"/>
</dbReference>